<evidence type="ECO:0000256" key="1">
    <source>
        <dbReference type="ARBA" id="ARBA00004651"/>
    </source>
</evidence>
<dbReference type="SUPFAM" id="SSF82693">
    <property type="entry name" value="Multidrug efflux transporter AcrB pore domain, PN1, PN2, PC1 and PC2 subdomains"/>
    <property type="match status" value="3"/>
</dbReference>
<evidence type="ECO:0000256" key="4">
    <source>
        <dbReference type="ARBA" id="ARBA00022475"/>
    </source>
</evidence>
<accession>A0A5R9L3P6</accession>
<evidence type="ECO:0000256" key="2">
    <source>
        <dbReference type="ARBA" id="ARBA00010942"/>
    </source>
</evidence>
<keyword evidence="6 8" id="KW-1133">Transmembrane helix</keyword>
<dbReference type="GO" id="GO:0042910">
    <property type="term" value="F:xenobiotic transmembrane transporter activity"/>
    <property type="evidence" value="ECO:0007669"/>
    <property type="project" value="TreeGrafter"/>
</dbReference>
<feature type="transmembrane region" description="Helical" evidence="8">
    <location>
        <begin position="446"/>
        <end position="466"/>
    </location>
</feature>
<keyword evidence="4" id="KW-1003">Cell membrane</keyword>
<feature type="transmembrane region" description="Helical" evidence="8">
    <location>
        <begin position="367"/>
        <end position="387"/>
    </location>
</feature>
<comment type="subcellular location">
    <subcellularLocation>
        <location evidence="1">Cell membrane</location>
        <topology evidence="1">Multi-pass membrane protein</topology>
    </subcellularLocation>
</comment>
<name>A0A5R9L3P6_9BACT</name>
<dbReference type="Gene3D" id="1.20.1640.10">
    <property type="entry name" value="Multidrug efflux transporter AcrB transmembrane domain"/>
    <property type="match status" value="2"/>
</dbReference>
<feature type="transmembrane region" description="Helical" evidence="8">
    <location>
        <begin position="538"/>
        <end position="557"/>
    </location>
</feature>
<dbReference type="Gene3D" id="3.30.70.1320">
    <property type="entry name" value="Multidrug efflux transporter AcrB pore domain like"/>
    <property type="match status" value="1"/>
</dbReference>
<dbReference type="GO" id="GO:0005886">
    <property type="term" value="C:plasma membrane"/>
    <property type="evidence" value="ECO:0007669"/>
    <property type="project" value="UniProtKB-SubCell"/>
</dbReference>
<keyword evidence="10" id="KW-1185">Reference proteome</keyword>
<dbReference type="EMBL" id="VCEJ01000002">
    <property type="protein sequence ID" value="TLV03031.1"/>
    <property type="molecule type" value="Genomic_DNA"/>
</dbReference>
<feature type="transmembrane region" description="Helical" evidence="8">
    <location>
        <begin position="478"/>
        <end position="501"/>
    </location>
</feature>
<feature type="transmembrane region" description="Helical" evidence="8">
    <location>
        <begin position="931"/>
        <end position="956"/>
    </location>
</feature>
<dbReference type="SUPFAM" id="SSF82866">
    <property type="entry name" value="Multidrug efflux transporter AcrB transmembrane domain"/>
    <property type="match status" value="2"/>
</dbReference>
<keyword evidence="3" id="KW-0813">Transport</keyword>
<feature type="transmembrane region" description="Helical" evidence="8">
    <location>
        <begin position="393"/>
        <end position="412"/>
    </location>
</feature>
<feature type="transmembrane region" description="Helical" evidence="8">
    <location>
        <begin position="876"/>
        <end position="895"/>
    </location>
</feature>
<dbReference type="PRINTS" id="PR00702">
    <property type="entry name" value="ACRIFLAVINRP"/>
</dbReference>
<feature type="transmembrane region" description="Helical" evidence="8">
    <location>
        <begin position="1006"/>
        <end position="1031"/>
    </location>
</feature>
<sequence>MISNLLNFSLRNRWAVIAISIVLTGVGYWCFTQLKIEAYPDIADTNVIVVAQYPGRAAEEVEQQVTVPIERALQNTPNVLDRRSRTIFGLSVVQLTFQDGTDDYFARQQVTERLAAADLPDGVAPELAPLSTAVGEILRYVVEAPASYSPTQLRDLQDWVIKPALLQVPGIADVTTFGGPLKQFHIITSPEKLVKYGLSLENVIDAINVNNQNTGGNVISRGGQGFAIRGLGAIKNERDIQNIVLKSDNGVPVFVRDVATVEITPPPPSGVMGYTITQDKVDVSSGVEGIILLRRYENPSEVLKVLKERIADLEASELPEGVHLKPLYDRSFLIDHSLETVAHTLFEGISIVVILLIFFLGSIRSALVVALTIPFSLLFAFILMRLTGIPANLLSLGAIDFGIIVDGACVMAEHLIRRYRNASPEEKKMGIVHLTLDAAQEVGREIFFSVTIIILAYMPILLMTRVEGKLFSPMALTLAFAVIGSMLAALTFIPVLISFAYKKALADPDKPLKEHKNPVLDLMTRSYTRSLAGFIKHYRITVSVGLGIVLVLVLFGIKLGTEFLPTLDEGSIFLRGNFPSGITIQENASYAPKIRSIIAKYPQISFVITQTGRNDDGTDPFPANRNEILVGLKDYDLWSKTISKKELVEKIKRDLQTQLPAVSFSSGQPIIDQVMEIVTGSAADLAVSVVGDNLNMMRKKAVDIAKIVQSTRGADNVNIEQEGPQEQLAININREAAARFGINVADIQNMIEAAIGGKTISTLYDGTKKYDIVIRFLPKFRNSIDAIKSVQVPSLTGALVPMSQLADIHFIEGQTNIYRYGSKRMVTVRTNIRGRDQGGFVAELQKKLHGKIRVPKGYNIIYGGQYENLERAGKQLAFTIPLTIVMVFLFLFMLFKNLSHTLVTMSCILFALAGGIIALLLRGYYFNVSAGVGFVSIFGISVMAGVLLVSALNRAVESGEGDIAQTVWRASGEQLRAMLSILIVAIIGLVPAAISSGIGSDVQRPLATVIIGGLTSTLLFAPIILPPLYYWAEKNRKAKKTDGGAELQSVG</sequence>
<organism evidence="9 10">
    <name type="scientific">Dyadobacter luticola</name>
    <dbReference type="NCBI Taxonomy" id="1979387"/>
    <lineage>
        <taxon>Bacteria</taxon>
        <taxon>Pseudomonadati</taxon>
        <taxon>Bacteroidota</taxon>
        <taxon>Cytophagia</taxon>
        <taxon>Cytophagales</taxon>
        <taxon>Spirosomataceae</taxon>
        <taxon>Dyadobacter</taxon>
    </lineage>
</organism>
<evidence type="ECO:0000256" key="6">
    <source>
        <dbReference type="ARBA" id="ARBA00022989"/>
    </source>
</evidence>
<dbReference type="PANTHER" id="PTHR32063">
    <property type="match status" value="1"/>
</dbReference>
<evidence type="ECO:0000313" key="10">
    <source>
        <dbReference type="Proteomes" id="UP000306402"/>
    </source>
</evidence>
<dbReference type="GO" id="GO:0008324">
    <property type="term" value="F:monoatomic cation transmembrane transporter activity"/>
    <property type="evidence" value="ECO:0007669"/>
    <property type="project" value="InterPro"/>
</dbReference>
<dbReference type="Proteomes" id="UP000306402">
    <property type="component" value="Unassembled WGS sequence"/>
</dbReference>
<dbReference type="Gene3D" id="3.30.70.1440">
    <property type="entry name" value="Multidrug efflux transporter AcrB pore domain"/>
    <property type="match status" value="1"/>
</dbReference>
<reference evidence="9 10" key="1">
    <citation type="submission" date="2019-05" db="EMBL/GenBank/DDBJ databases">
        <authorList>
            <person name="Qu J.-H."/>
        </authorList>
    </citation>
    <scope>NUCLEOTIDE SEQUENCE [LARGE SCALE GENOMIC DNA]</scope>
    <source>
        <strain evidence="9 10">T17</strain>
    </source>
</reference>
<feature type="transmembrane region" description="Helical" evidence="8">
    <location>
        <begin position="341"/>
        <end position="360"/>
    </location>
</feature>
<protein>
    <submittedName>
        <fullName evidence="9">Efflux RND transporter permease subunit</fullName>
    </submittedName>
</protein>
<dbReference type="Pfam" id="PF00873">
    <property type="entry name" value="ACR_tran"/>
    <property type="match status" value="1"/>
</dbReference>
<dbReference type="Gene3D" id="3.30.2090.10">
    <property type="entry name" value="Multidrug efflux transporter AcrB TolC docking domain, DN and DC subdomains"/>
    <property type="match status" value="2"/>
</dbReference>
<dbReference type="InterPro" id="IPR004763">
    <property type="entry name" value="CusA-like"/>
</dbReference>
<dbReference type="NCBIfam" id="TIGR00914">
    <property type="entry name" value="2A0601"/>
    <property type="match status" value="1"/>
</dbReference>
<proteinExistence type="inferred from homology"/>
<feature type="transmembrane region" description="Helical" evidence="8">
    <location>
        <begin position="977"/>
        <end position="994"/>
    </location>
</feature>
<dbReference type="Gene3D" id="3.30.70.1430">
    <property type="entry name" value="Multidrug efflux transporter AcrB pore domain"/>
    <property type="match status" value="2"/>
</dbReference>
<feature type="transmembrane region" description="Helical" evidence="8">
    <location>
        <begin position="902"/>
        <end position="925"/>
    </location>
</feature>
<evidence type="ECO:0000256" key="3">
    <source>
        <dbReference type="ARBA" id="ARBA00022448"/>
    </source>
</evidence>
<evidence type="ECO:0000256" key="5">
    <source>
        <dbReference type="ARBA" id="ARBA00022692"/>
    </source>
</evidence>
<evidence type="ECO:0000313" key="9">
    <source>
        <dbReference type="EMBL" id="TLV03031.1"/>
    </source>
</evidence>
<dbReference type="InterPro" id="IPR027463">
    <property type="entry name" value="AcrB_DN_DC_subdom"/>
</dbReference>
<feature type="transmembrane region" description="Helical" evidence="8">
    <location>
        <begin position="12"/>
        <end position="29"/>
    </location>
</feature>
<keyword evidence="5 8" id="KW-0812">Transmembrane</keyword>
<dbReference type="SUPFAM" id="SSF82714">
    <property type="entry name" value="Multidrug efflux transporter AcrB TolC docking domain, DN and DC subdomains"/>
    <property type="match status" value="2"/>
</dbReference>
<gene>
    <name evidence="9" type="ORF">FEN17_05315</name>
</gene>
<comment type="similarity">
    <text evidence="2">Belongs to the resistance-nodulation-cell division (RND) (TC 2.A.6) family.</text>
</comment>
<dbReference type="InterPro" id="IPR001036">
    <property type="entry name" value="Acrflvin-R"/>
</dbReference>
<dbReference type="AlphaFoldDB" id="A0A5R9L3P6"/>
<dbReference type="PANTHER" id="PTHR32063:SF17">
    <property type="entry name" value="CATION EFFLUX SYSTEM PROTEIN"/>
    <property type="match status" value="1"/>
</dbReference>
<dbReference type="RefSeq" id="WP_138364238.1">
    <property type="nucleotide sequence ID" value="NZ_VCEJ01000002.1"/>
</dbReference>
<evidence type="ECO:0000256" key="8">
    <source>
        <dbReference type="SAM" id="Phobius"/>
    </source>
</evidence>
<keyword evidence="7 8" id="KW-0472">Membrane</keyword>
<evidence type="ECO:0000256" key="7">
    <source>
        <dbReference type="ARBA" id="ARBA00023136"/>
    </source>
</evidence>
<comment type="caution">
    <text evidence="9">The sequence shown here is derived from an EMBL/GenBank/DDBJ whole genome shotgun (WGS) entry which is preliminary data.</text>
</comment>
<dbReference type="OrthoDB" id="636130at2"/>